<protein>
    <submittedName>
        <fullName evidence="1">Uncharacterized protein</fullName>
    </submittedName>
</protein>
<organism evidence="1 2">
    <name type="scientific">Dreissena polymorpha</name>
    <name type="common">Zebra mussel</name>
    <name type="synonym">Mytilus polymorpha</name>
    <dbReference type="NCBI Taxonomy" id="45954"/>
    <lineage>
        <taxon>Eukaryota</taxon>
        <taxon>Metazoa</taxon>
        <taxon>Spiralia</taxon>
        <taxon>Lophotrochozoa</taxon>
        <taxon>Mollusca</taxon>
        <taxon>Bivalvia</taxon>
        <taxon>Autobranchia</taxon>
        <taxon>Heteroconchia</taxon>
        <taxon>Euheterodonta</taxon>
        <taxon>Imparidentia</taxon>
        <taxon>Neoheterodontei</taxon>
        <taxon>Myida</taxon>
        <taxon>Dreissenoidea</taxon>
        <taxon>Dreissenidae</taxon>
        <taxon>Dreissena</taxon>
    </lineage>
</organism>
<reference evidence="1" key="1">
    <citation type="journal article" date="2019" name="bioRxiv">
        <title>The Genome of the Zebra Mussel, Dreissena polymorpha: A Resource for Invasive Species Research.</title>
        <authorList>
            <person name="McCartney M.A."/>
            <person name="Auch B."/>
            <person name="Kono T."/>
            <person name="Mallez S."/>
            <person name="Zhang Y."/>
            <person name="Obille A."/>
            <person name="Becker A."/>
            <person name="Abrahante J.E."/>
            <person name="Garbe J."/>
            <person name="Badalamenti J.P."/>
            <person name="Herman A."/>
            <person name="Mangelson H."/>
            <person name="Liachko I."/>
            <person name="Sullivan S."/>
            <person name="Sone E.D."/>
            <person name="Koren S."/>
            <person name="Silverstein K.A.T."/>
            <person name="Beckman K.B."/>
            <person name="Gohl D.M."/>
        </authorList>
    </citation>
    <scope>NUCLEOTIDE SEQUENCE</scope>
    <source>
        <strain evidence="1">Duluth1</strain>
        <tissue evidence="1">Whole animal</tissue>
    </source>
</reference>
<proteinExistence type="predicted"/>
<sequence length="102" mass="11625">MPNLPRFVFDSYDDTEGPRTMDAIPNVNGITRFDYGYVLNQASEQAPTMWNTGLTQNVDLPVSTNHGGRYFVTYTEIIALWEHVLFKKTTTTTTHTHGNQKK</sequence>
<accession>A0A9D4IMJ8</accession>
<gene>
    <name evidence="1" type="ORF">DPMN_179677</name>
</gene>
<evidence type="ECO:0000313" key="2">
    <source>
        <dbReference type="Proteomes" id="UP000828390"/>
    </source>
</evidence>
<name>A0A9D4IMJ8_DREPO</name>
<reference evidence="1" key="2">
    <citation type="submission" date="2020-11" db="EMBL/GenBank/DDBJ databases">
        <authorList>
            <person name="McCartney M.A."/>
            <person name="Auch B."/>
            <person name="Kono T."/>
            <person name="Mallez S."/>
            <person name="Becker A."/>
            <person name="Gohl D.M."/>
            <person name="Silverstein K.A.T."/>
            <person name="Koren S."/>
            <person name="Bechman K.B."/>
            <person name="Herman A."/>
            <person name="Abrahante J.E."/>
            <person name="Garbe J."/>
        </authorList>
    </citation>
    <scope>NUCLEOTIDE SEQUENCE</scope>
    <source>
        <strain evidence="1">Duluth1</strain>
        <tissue evidence="1">Whole animal</tissue>
    </source>
</reference>
<dbReference type="EMBL" id="JAIWYP010000009">
    <property type="protein sequence ID" value="KAH3778222.1"/>
    <property type="molecule type" value="Genomic_DNA"/>
</dbReference>
<keyword evidence="2" id="KW-1185">Reference proteome</keyword>
<dbReference type="AlphaFoldDB" id="A0A9D4IMJ8"/>
<comment type="caution">
    <text evidence="1">The sequence shown here is derived from an EMBL/GenBank/DDBJ whole genome shotgun (WGS) entry which is preliminary data.</text>
</comment>
<dbReference type="Proteomes" id="UP000828390">
    <property type="component" value="Unassembled WGS sequence"/>
</dbReference>
<evidence type="ECO:0000313" key="1">
    <source>
        <dbReference type="EMBL" id="KAH3778222.1"/>
    </source>
</evidence>